<dbReference type="eggNOG" id="COG2207">
    <property type="taxonomic scope" value="Bacteria"/>
</dbReference>
<keyword evidence="3" id="KW-0804">Transcription</keyword>
<dbReference type="PRINTS" id="PR00032">
    <property type="entry name" value="HTHARAC"/>
</dbReference>
<dbReference type="PATRIC" id="fig|342451.11.peg.2049"/>
<accession>Q49VK9</accession>
<dbReference type="InterPro" id="IPR020449">
    <property type="entry name" value="Tscrpt_reg_AraC-type_HTH"/>
</dbReference>
<evidence type="ECO:0000313" key="6">
    <source>
        <dbReference type="Proteomes" id="UP000006371"/>
    </source>
</evidence>
<feature type="domain" description="HTH araC/xylS-type" evidence="4">
    <location>
        <begin position="154"/>
        <end position="252"/>
    </location>
</feature>
<dbReference type="Gene3D" id="1.10.10.60">
    <property type="entry name" value="Homeodomain-like"/>
    <property type="match status" value="2"/>
</dbReference>
<dbReference type="SMART" id="SM00342">
    <property type="entry name" value="HTH_ARAC"/>
    <property type="match status" value="1"/>
</dbReference>
<evidence type="ECO:0000259" key="4">
    <source>
        <dbReference type="PROSITE" id="PS01124"/>
    </source>
</evidence>
<dbReference type="GO" id="GO:0003700">
    <property type="term" value="F:DNA-binding transcription factor activity"/>
    <property type="evidence" value="ECO:0007669"/>
    <property type="project" value="InterPro"/>
</dbReference>
<keyword evidence="6" id="KW-1185">Reference proteome</keyword>
<gene>
    <name evidence="5" type="ordered locus">SSP2056</name>
</gene>
<evidence type="ECO:0000256" key="3">
    <source>
        <dbReference type="ARBA" id="ARBA00023163"/>
    </source>
</evidence>
<evidence type="ECO:0000256" key="2">
    <source>
        <dbReference type="ARBA" id="ARBA00023125"/>
    </source>
</evidence>
<dbReference type="HOGENOM" id="CLU_023174_0_0_9"/>
<dbReference type="Pfam" id="PF12833">
    <property type="entry name" value="HTH_18"/>
    <property type="match status" value="1"/>
</dbReference>
<evidence type="ECO:0000256" key="1">
    <source>
        <dbReference type="ARBA" id="ARBA00023015"/>
    </source>
</evidence>
<dbReference type="Proteomes" id="UP000006371">
    <property type="component" value="Chromosome"/>
</dbReference>
<dbReference type="OrthoDB" id="9816335at2"/>
<dbReference type="InterPro" id="IPR018060">
    <property type="entry name" value="HTH_AraC"/>
</dbReference>
<dbReference type="PANTHER" id="PTHR43280:SF26">
    <property type="entry name" value="ARAC-FAMILY TRANSCRIPTIONAL REGULATOR"/>
    <property type="match status" value="1"/>
</dbReference>
<sequence length="728" mass="86332">MKAQCLNIISKHKYPTKRVTDGILLLFPLKDAVEVQHFITNVEVEEDFLIVNNTEIFRIKRNEMSLLLYISSDWFHERGYSFFEYQYTSKLIQSSSKLFEALLNLAKHHLDQTLTNELYETYMYKIVDIIATEAKIDVNYLKQQTDYSFYGITGEMLDYVNTHLHKRLTLKAIANKVFISQSNISSQFYNTLGMRFKTYVDTLKLSVSIGPLLDGELTISEISDAYGFSSSASYSKKFKHYFGYSPKEYRQLTKSDKVFNIVTKDDEQNFEETQQIIAKKLQKLNVQNNYICLDINEMAESNNDAIVIQIHSLEEFRNLFDNQSMRYIFEGSQKVLVYCMIDVESLRGAFTTDVDCGFIKFVLNINVNIAFQIQTDEEVNIYIDEIYSQYKSYVQSHPELLEDSMHSVSYVFDLSTMPLKEIYRNIIKIQRYRKNVKFGVDITHLFNQPEAFKNMEPQLKRIGFDYYFIDNHKLSSSYLNEDHEELLTKEVFKFSNIKKIMSEMQLEERKYYLLNVHNNFLLNDDHMELIESPPLLMSMFKKARGNFFGVGIDLVKQEDKKHALYLYDRNGFRSILGNIYERLMEKSKSSVKEYDYYTVAHHPHKITIFVGDWRVVESENALDHEEQNIQIHINFKDMMLRRAYVIFYETISNVYGNINYAIPEHLRNHYQWSNECIKKIDEYNKPEFSVFEHHFEEETLTLNLDYNTVHIIDIYKRSTHNKIYKMQY</sequence>
<dbReference type="InterPro" id="IPR009057">
    <property type="entry name" value="Homeodomain-like_sf"/>
</dbReference>
<dbReference type="AlphaFoldDB" id="Q49VK9"/>
<dbReference type="RefSeq" id="WP_011303703.1">
    <property type="nucleotide sequence ID" value="NC_007350.1"/>
</dbReference>
<evidence type="ECO:0000313" key="5">
    <source>
        <dbReference type="EMBL" id="BAE19201.1"/>
    </source>
</evidence>
<dbReference type="KEGG" id="ssp:SSP2056"/>
<keyword evidence="2" id="KW-0238">DNA-binding</keyword>
<dbReference type="EMBL" id="AP008934">
    <property type="protein sequence ID" value="BAE19201.1"/>
    <property type="molecule type" value="Genomic_DNA"/>
</dbReference>
<dbReference type="SUPFAM" id="SSF46689">
    <property type="entry name" value="Homeodomain-like"/>
    <property type="match status" value="1"/>
</dbReference>
<dbReference type="PROSITE" id="PS00041">
    <property type="entry name" value="HTH_ARAC_FAMILY_1"/>
    <property type="match status" value="1"/>
</dbReference>
<dbReference type="PROSITE" id="PS01124">
    <property type="entry name" value="HTH_ARAC_FAMILY_2"/>
    <property type="match status" value="1"/>
</dbReference>
<proteinExistence type="predicted"/>
<dbReference type="PANTHER" id="PTHR43280">
    <property type="entry name" value="ARAC-FAMILY TRANSCRIPTIONAL REGULATOR"/>
    <property type="match status" value="1"/>
</dbReference>
<dbReference type="GeneID" id="3615620"/>
<protein>
    <submittedName>
        <fullName evidence="5">Putative transcriptional regulator</fullName>
    </submittedName>
</protein>
<organism evidence="5 6">
    <name type="scientific">Staphylococcus saprophyticus subsp. saprophyticus (strain ATCC 15305 / DSM 20229 / NCIMB 8711 / NCTC 7292 / S-41)</name>
    <dbReference type="NCBI Taxonomy" id="342451"/>
    <lineage>
        <taxon>Bacteria</taxon>
        <taxon>Bacillati</taxon>
        <taxon>Bacillota</taxon>
        <taxon>Bacilli</taxon>
        <taxon>Bacillales</taxon>
        <taxon>Staphylococcaceae</taxon>
        <taxon>Staphylococcus</taxon>
    </lineage>
</organism>
<reference evidence="5 6" key="1">
    <citation type="journal article" date="2005" name="Proc. Natl. Acad. Sci. U.S.A.">
        <title>Whole genome sequence of Staphylococcus saprophyticus reveals the pathogenesis of uncomplicated urinary tract infection.</title>
        <authorList>
            <person name="Kuroda M."/>
            <person name="Yamashita A."/>
            <person name="Hirakawa H."/>
            <person name="Kumano M."/>
            <person name="Morikawa K."/>
            <person name="Higashide M."/>
            <person name="Maruyama A."/>
            <person name="Inose Y."/>
            <person name="Matoba K."/>
            <person name="Toh H."/>
            <person name="Kuhara S."/>
            <person name="Hattori M."/>
            <person name="Ohta T."/>
        </authorList>
    </citation>
    <scope>NUCLEOTIDE SEQUENCE [LARGE SCALE GENOMIC DNA]</scope>
    <source>
        <strain evidence="6">ATCC 15305 / DSM 20229 / NCIMB 8711 / NCTC 7292 / S-41</strain>
    </source>
</reference>
<keyword evidence="1" id="KW-0805">Transcription regulation</keyword>
<name>Q49VK9_STAS1</name>
<dbReference type="GO" id="GO:0043565">
    <property type="term" value="F:sequence-specific DNA binding"/>
    <property type="evidence" value="ECO:0007669"/>
    <property type="project" value="InterPro"/>
</dbReference>
<dbReference type="InterPro" id="IPR018062">
    <property type="entry name" value="HTH_AraC-typ_CS"/>
</dbReference>